<dbReference type="PANTHER" id="PTHR40050:SF1">
    <property type="entry name" value="INNER SPORE COAT PROTEIN H"/>
    <property type="match status" value="1"/>
</dbReference>
<dbReference type="AlphaFoldDB" id="A0AAW7Z8N1"/>
<keyword evidence="3" id="KW-1185">Reference proteome</keyword>
<dbReference type="InterPro" id="IPR014867">
    <property type="entry name" value="Spore_coat_CotH_CotH2/3/7"/>
</dbReference>
<dbReference type="RefSeq" id="WP_304540508.1">
    <property type="nucleotide sequence ID" value="NZ_JARPTC010000002.1"/>
</dbReference>
<accession>A0AAW7Z8N1</accession>
<dbReference type="Pfam" id="PF08757">
    <property type="entry name" value="CotH"/>
    <property type="match status" value="1"/>
</dbReference>
<keyword evidence="2" id="KW-0808">Transferase</keyword>
<evidence type="ECO:0000313" key="2">
    <source>
        <dbReference type="EMBL" id="MDO7785853.1"/>
    </source>
</evidence>
<reference evidence="2" key="2">
    <citation type="submission" date="2023-03" db="EMBL/GenBank/DDBJ databases">
        <authorList>
            <person name="Zhang Z."/>
        </authorList>
    </citation>
    <scope>NUCLEOTIDE SEQUENCE</scope>
    <source>
        <strain evidence="2">DSA</strain>
    </source>
</reference>
<keyword evidence="2" id="KW-0418">Kinase</keyword>
<comment type="caution">
    <text evidence="2">The sequence shown here is derived from an EMBL/GenBank/DDBJ whole genome shotgun (WGS) entry which is preliminary data.</text>
</comment>
<evidence type="ECO:0000256" key="1">
    <source>
        <dbReference type="SAM" id="MobiDB-lite"/>
    </source>
</evidence>
<protein>
    <submittedName>
        <fullName evidence="2">CotH kinase family protein</fullName>
    </submittedName>
</protein>
<feature type="region of interest" description="Disordered" evidence="1">
    <location>
        <begin position="225"/>
        <end position="244"/>
    </location>
</feature>
<dbReference type="EMBL" id="JARPTC010000002">
    <property type="protein sequence ID" value="MDO7785853.1"/>
    <property type="molecule type" value="Genomic_DNA"/>
</dbReference>
<sequence length="591" mass="65710">MNIKKTESVRQRKHFTVLITLCLSIILGVLSGCSSTKSSIESTGDTSEYAEKIFGADIISIEIIADDTEWQAMLDNAIEEEYIKVDVVVNGIKFKDVGIRPKGNSSLTQVASTDSDRYSFRLKFDKYVEDQTCFGLESFVVNNMLGDNSYMKEYISYDLMKTIGVESPYFGFSNITVNGKSWGLYLAVELYNDSYEERVFDDTSGMLYNVKMNMSNAGESGIYNKYDGQNKQDANTKSSDSNMNNEMFFKDKGGNMGASNSGGSLQYIDDKSSSYSSIFDNAVGKSEEADYQRVIMALKALSTGTDLEKHFDVDAILKYLAAHTIVVNLDSYSSSMAQNYYIYEKDGKITILPWDYNLAWGGFQSSDAASVINFPIDTPVSGVEMADRPLLEKLFANSKYLEKYHQYMQELIDSYFADGKFEAKVQELNTLISNYVKEDSTAFCTYEEYQKAVKSLTTLGNLRAKSVQGQLEGTVPSTTAEQKVNSDKLISAGDLNIRDLGSMMGGKGGPPQGGLNGGNQFPRGNSLDMDIMQKAMRIIQDASGTISDEVKTKLRELGLNDEEISMFEHMKNMENTNNRPIPGRGNTSKNN</sequence>
<dbReference type="PROSITE" id="PS51257">
    <property type="entry name" value="PROKAR_LIPOPROTEIN"/>
    <property type="match status" value="1"/>
</dbReference>
<dbReference type="GO" id="GO:0016301">
    <property type="term" value="F:kinase activity"/>
    <property type="evidence" value="ECO:0007669"/>
    <property type="project" value="UniProtKB-KW"/>
</dbReference>
<proteinExistence type="predicted"/>
<organism evidence="2 3">
    <name type="scientific">Desulforamulus aquiferis</name>
    <dbReference type="NCBI Taxonomy" id="1397668"/>
    <lineage>
        <taxon>Bacteria</taxon>
        <taxon>Bacillati</taxon>
        <taxon>Bacillota</taxon>
        <taxon>Clostridia</taxon>
        <taxon>Eubacteriales</taxon>
        <taxon>Peptococcaceae</taxon>
        <taxon>Desulforamulus</taxon>
    </lineage>
</organism>
<evidence type="ECO:0000313" key="3">
    <source>
        <dbReference type="Proteomes" id="UP001172911"/>
    </source>
</evidence>
<reference evidence="2" key="1">
    <citation type="journal article" date="2023" name="J. Hazard. Mater.">
        <title>Anaerobic biodegradation of pyrene and benzo[a]pyrene by a new sulfate-reducing Desulforamulus aquiferis strain DSA.</title>
        <authorList>
            <person name="Zhang Z."/>
            <person name="Sun J."/>
            <person name="Gong X."/>
            <person name="Wang C."/>
            <person name="Wang H."/>
        </authorList>
    </citation>
    <scope>NUCLEOTIDE SEQUENCE</scope>
    <source>
        <strain evidence="2">DSA</strain>
    </source>
</reference>
<name>A0AAW7Z8N1_9FIRM</name>
<dbReference type="PANTHER" id="PTHR40050">
    <property type="entry name" value="INNER SPORE COAT PROTEIN H"/>
    <property type="match status" value="1"/>
</dbReference>
<gene>
    <name evidence="2" type="ORF">P6N53_01240</name>
</gene>
<dbReference type="Proteomes" id="UP001172911">
    <property type="component" value="Unassembled WGS sequence"/>
</dbReference>
<feature type="compositionally biased region" description="Polar residues" evidence="1">
    <location>
        <begin position="227"/>
        <end position="244"/>
    </location>
</feature>